<accession>A0A817B725</accession>
<gene>
    <name evidence="2" type="ORF">DARMORV10_A10P13800.1</name>
</gene>
<evidence type="ECO:0000313" key="2">
    <source>
        <dbReference type="EMBL" id="CAF2329872.1"/>
    </source>
</evidence>
<feature type="transmembrane region" description="Helical" evidence="1">
    <location>
        <begin position="20"/>
        <end position="38"/>
    </location>
</feature>
<name>A0A817B725_BRANA</name>
<proteinExistence type="predicted"/>
<dbReference type="EMBL" id="HG994364">
    <property type="protein sequence ID" value="CAF2329872.1"/>
    <property type="molecule type" value="Genomic_DNA"/>
</dbReference>
<keyword evidence="1" id="KW-0812">Transmembrane</keyword>
<protein>
    <submittedName>
        <fullName evidence="2">(rape) hypothetical protein</fullName>
    </submittedName>
</protein>
<organism evidence="2">
    <name type="scientific">Brassica napus</name>
    <name type="common">Rape</name>
    <dbReference type="NCBI Taxonomy" id="3708"/>
    <lineage>
        <taxon>Eukaryota</taxon>
        <taxon>Viridiplantae</taxon>
        <taxon>Streptophyta</taxon>
        <taxon>Embryophyta</taxon>
        <taxon>Tracheophyta</taxon>
        <taxon>Spermatophyta</taxon>
        <taxon>Magnoliopsida</taxon>
        <taxon>eudicotyledons</taxon>
        <taxon>Gunneridae</taxon>
        <taxon>Pentapetalae</taxon>
        <taxon>rosids</taxon>
        <taxon>malvids</taxon>
        <taxon>Brassicales</taxon>
        <taxon>Brassicaceae</taxon>
        <taxon>Brassiceae</taxon>
        <taxon>Brassica</taxon>
    </lineage>
</organism>
<keyword evidence="1" id="KW-1133">Transmembrane helix</keyword>
<dbReference type="Proteomes" id="UP001295469">
    <property type="component" value="Chromosome A10"/>
</dbReference>
<keyword evidence="1" id="KW-0472">Membrane</keyword>
<reference evidence="2" key="1">
    <citation type="submission" date="2021-01" db="EMBL/GenBank/DDBJ databases">
        <authorList>
            <consortium name="Genoscope - CEA"/>
            <person name="William W."/>
        </authorList>
    </citation>
    <scope>NUCLEOTIDE SEQUENCE</scope>
</reference>
<sequence>MRNELYYLFVSYRFVPIKKNLALSFCSLLFLVSLFLVLKNQKVKRRCKRETH</sequence>
<evidence type="ECO:0000256" key="1">
    <source>
        <dbReference type="SAM" id="Phobius"/>
    </source>
</evidence>
<dbReference type="AlphaFoldDB" id="A0A817B725"/>